<feature type="domain" description="Transposase IS116/IS110/IS902 C-terminal" evidence="1">
    <location>
        <begin position="2"/>
        <end position="49"/>
    </location>
</feature>
<dbReference type="GO" id="GO:0004803">
    <property type="term" value="F:transposase activity"/>
    <property type="evidence" value="ECO:0007669"/>
    <property type="project" value="InterPro"/>
</dbReference>
<sequence length="94" mass="10647">MCGVAPIPASSGKVVRHRLNRRGNRDANRALHVVAAERLSRDERTRAYAERRTAEGKSRRETMRCLKRYIARELYKILVSTVVPTAPLPVPRPA</sequence>
<accession>A0A6J4PKJ5</accession>
<proteinExistence type="predicted"/>
<evidence type="ECO:0000313" key="2">
    <source>
        <dbReference type="EMBL" id="CAA9415305.1"/>
    </source>
</evidence>
<dbReference type="GO" id="GO:0006313">
    <property type="term" value="P:DNA transposition"/>
    <property type="evidence" value="ECO:0007669"/>
    <property type="project" value="InterPro"/>
</dbReference>
<dbReference type="AlphaFoldDB" id="A0A6J4PKJ5"/>
<protein>
    <submittedName>
        <fullName evidence="2">Transposase</fullName>
    </submittedName>
</protein>
<reference evidence="2" key="1">
    <citation type="submission" date="2020-02" db="EMBL/GenBank/DDBJ databases">
        <authorList>
            <person name="Meier V. D."/>
        </authorList>
    </citation>
    <scope>NUCLEOTIDE SEQUENCE</scope>
    <source>
        <strain evidence="2">AVDCRST_MAG22</strain>
    </source>
</reference>
<evidence type="ECO:0000259" key="1">
    <source>
        <dbReference type="Pfam" id="PF02371"/>
    </source>
</evidence>
<dbReference type="InterPro" id="IPR003346">
    <property type="entry name" value="Transposase_20"/>
</dbReference>
<dbReference type="GO" id="GO:0003677">
    <property type="term" value="F:DNA binding"/>
    <property type="evidence" value="ECO:0007669"/>
    <property type="project" value="InterPro"/>
</dbReference>
<dbReference type="PANTHER" id="PTHR33055">
    <property type="entry name" value="TRANSPOSASE FOR INSERTION SEQUENCE ELEMENT IS1111A"/>
    <property type="match status" value="1"/>
</dbReference>
<dbReference type="InterPro" id="IPR047650">
    <property type="entry name" value="Transpos_IS110"/>
</dbReference>
<name>A0A6J4PKJ5_9ACTN</name>
<dbReference type="Pfam" id="PF02371">
    <property type="entry name" value="Transposase_20"/>
    <property type="match status" value="1"/>
</dbReference>
<gene>
    <name evidence="2" type="ORF">AVDCRST_MAG22-2176</name>
</gene>
<dbReference type="PANTHER" id="PTHR33055:SF16">
    <property type="entry name" value="TRANSPOSASE FOR INSERTION SEQUENCE ELEMENT IS1547"/>
    <property type="match status" value="1"/>
</dbReference>
<dbReference type="EMBL" id="CADCUV010000091">
    <property type="protein sequence ID" value="CAA9415305.1"/>
    <property type="molecule type" value="Genomic_DNA"/>
</dbReference>
<organism evidence="2">
    <name type="scientific">uncultured Rubrobacteraceae bacterium</name>
    <dbReference type="NCBI Taxonomy" id="349277"/>
    <lineage>
        <taxon>Bacteria</taxon>
        <taxon>Bacillati</taxon>
        <taxon>Actinomycetota</taxon>
        <taxon>Rubrobacteria</taxon>
        <taxon>Rubrobacterales</taxon>
        <taxon>Rubrobacteraceae</taxon>
        <taxon>environmental samples</taxon>
    </lineage>
</organism>